<sequence length="403" mass="44058">MDGLRNGSWLTRERVIAIATMSAVASLVSLVWLFGFGHGTLDPMGRPLGTDYSQVWAAGKMALGGHPADVWSWPKHFAVQQQIHHSTTVDLYGWHYPPPFLLVASLLALLPYLPALLVWQAASLGAFAALMRRLVPRWETVLLVVAAPVTLICVTHGHNGFLTAFLLGGGLLLLERKPLAAGLLLGCLIYKPQLALVIPPLLLVTRNWRAIAGACLSAGLLVAATLLFWGWPVWQAFLDSLPLTRDVVLEQGRTGWYKIMSPFSAVRMWGGSIALAYAVQSLVTAAAVAGALFLALRDNARLRNAAVTAAVVLSTPYVLDYDFVVLGLGLAWLWRDGEEKGFLPWDRSLMALVWIAPLAARRIAEFTYFPLGLIIAAIMLALPLRRSIVRASPFRRSREAFAQ</sequence>
<feature type="transmembrane region" description="Helical" evidence="8">
    <location>
        <begin position="274"/>
        <end position="296"/>
    </location>
</feature>
<dbReference type="RefSeq" id="WP_249867335.1">
    <property type="nucleotide sequence ID" value="NZ_JAMGBC010000001.1"/>
</dbReference>
<evidence type="ECO:0000256" key="5">
    <source>
        <dbReference type="ARBA" id="ARBA00022989"/>
    </source>
</evidence>
<evidence type="ECO:0000256" key="6">
    <source>
        <dbReference type="ARBA" id="ARBA00023136"/>
    </source>
</evidence>
<keyword evidence="6 8" id="KW-0472">Membrane</keyword>
<proteinExistence type="inferred from homology"/>
<accession>A0ABT0RDQ7</accession>
<organism evidence="9 10">
    <name type="scientific">Sphingomonas anseongensis</name>
    <dbReference type="NCBI Taxonomy" id="2908207"/>
    <lineage>
        <taxon>Bacteria</taxon>
        <taxon>Pseudomonadati</taxon>
        <taxon>Pseudomonadota</taxon>
        <taxon>Alphaproteobacteria</taxon>
        <taxon>Sphingomonadales</taxon>
        <taxon>Sphingomonadaceae</taxon>
        <taxon>Sphingomonas</taxon>
    </lineage>
</organism>
<comment type="caution">
    <text evidence="9">The sequence shown here is derived from an EMBL/GenBank/DDBJ whole genome shotgun (WGS) entry which is preliminary data.</text>
</comment>
<name>A0ABT0RDQ7_9SPHN</name>
<evidence type="ECO:0000256" key="2">
    <source>
        <dbReference type="ARBA" id="ARBA00022475"/>
    </source>
</evidence>
<feature type="transmembrane region" description="Helical" evidence="8">
    <location>
        <begin position="100"/>
        <end position="129"/>
    </location>
</feature>
<reference evidence="9" key="1">
    <citation type="submission" date="2022-05" db="EMBL/GenBank/DDBJ databases">
        <authorList>
            <person name="Jo J.-H."/>
            <person name="Im W.-T."/>
        </authorList>
    </citation>
    <scope>NUCLEOTIDE SEQUENCE</scope>
    <source>
        <strain evidence="9">RG327</strain>
    </source>
</reference>
<feature type="transmembrane region" description="Helical" evidence="8">
    <location>
        <begin position="15"/>
        <end position="35"/>
    </location>
</feature>
<dbReference type="Pfam" id="PF09594">
    <property type="entry name" value="GT87"/>
    <property type="match status" value="1"/>
</dbReference>
<evidence type="ECO:0000256" key="3">
    <source>
        <dbReference type="ARBA" id="ARBA00022679"/>
    </source>
</evidence>
<keyword evidence="10" id="KW-1185">Reference proteome</keyword>
<dbReference type="EMBL" id="JAMGBC010000001">
    <property type="protein sequence ID" value="MCL6678378.1"/>
    <property type="molecule type" value="Genomic_DNA"/>
</dbReference>
<evidence type="ECO:0000256" key="7">
    <source>
        <dbReference type="ARBA" id="ARBA00024033"/>
    </source>
</evidence>
<keyword evidence="2" id="KW-1003">Cell membrane</keyword>
<gene>
    <name evidence="9" type="ORF">LZ519_03475</name>
</gene>
<comment type="similarity">
    <text evidence="7">Belongs to the glycosyltransferase 87 family.</text>
</comment>
<evidence type="ECO:0000256" key="8">
    <source>
        <dbReference type="SAM" id="Phobius"/>
    </source>
</evidence>
<feature type="transmembrane region" description="Helical" evidence="8">
    <location>
        <begin position="179"/>
        <end position="203"/>
    </location>
</feature>
<keyword evidence="5 8" id="KW-1133">Transmembrane helix</keyword>
<dbReference type="Proteomes" id="UP001165343">
    <property type="component" value="Unassembled WGS sequence"/>
</dbReference>
<protein>
    <submittedName>
        <fullName evidence="9">DUF2029 domain-containing protein</fullName>
    </submittedName>
</protein>
<evidence type="ECO:0000313" key="9">
    <source>
        <dbReference type="EMBL" id="MCL6678378.1"/>
    </source>
</evidence>
<evidence type="ECO:0000256" key="1">
    <source>
        <dbReference type="ARBA" id="ARBA00004651"/>
    </source>
</evidence>
<evidence type="ECO:0000256" key="4">
    <source>
        <dbReference type="ARBA" id="ARBA00022692"/>
    </source>
</evidence>
<keyword evidence="4 8" id="KW-0812">Transmembrane</keyword>
<feature type="transmembrane region" description="Helical" evidence="8">
    <location>
        <begin position="141"/>
        <end position="167"/>
    </location>
</feature>
<feature type="transmembrane region" description="Helical" evidence="8">
    <location>
        <begin position="366"/>
        <end position="384"/>
    </location>
</feature>
<dbReference type="InterPro" id="IPR018584">
    <property type="entry name" value="GT87"/>
</dbReference>
<comment type="subcellular location">
    <subcellularLocation>
        <location evidence="1">Cell membrane</location>
        <topology evidence="1">Multi-pass membrane protein</topology>
    </subcellularLocation>
</comment>
<feature type="transmembrane region" description="Helical" evidence="8">
    <location>
        <begin position="308"/>
        <end position="334"/>
    </location>
</feature>
<feature type="transmembrane region" description="Helical" evidence="8">
    <location>
        <begin position="210"/>
        <end position="231"/>
    </location>
</feature>
<evidence type="ECO:0000313" key="10">
    <source>
        <dbReference type="Proteomes" id="UP001165343"/>
    </source>
</evidence>
<keyword evidence="3" id="KW-0808">Transferase</keyword>